<gene>
    <name evidence="12" type="ORF">SEV965_LOCUS526</name>
</gene>
<feature type="binding site" evidence="8">
    <location>
        <begin position="118"/>
        <end position="125"/>
    </location>
    <ligand>
        <name>ATP</name>
        <dbReference type="ChEBI" id="CHEBI:30616"/>
    </ligand>
</feature>
<evidence type="ECO:0000256" key="9">
    <source>
        <dbReference type="SAM" id="Coils"/>
    </source>
</evidence>
<evidence type="ECO:0000256" key="3">
    <source>
        <dbReference type="ARBA" id="ARBA00022741"/>
    </source>
</evidence>
<sequence length="809" mass="91373">MTNVLKENGGTGTPLLVLPTGEQQILVACRIRPMTEDEILQGGTIIAHKVAEDNMVVLLDPDEDHDDILRANRSRERKYMFDVVSDARAGQQDVYASTAKILLGSVLEGYNATVFAYGATGAGKTYTMLGTENNPGIMYRTLHDLFVEIKKFEGQREYQVSMSYLEIYNELIRDLLAPSSSFLELREDAKGTIQVAGLSELITKTPEEVMDMLHKGNRARTQEPTKANKTSSRSHAVLQVNIKQRDVTRSHTEQVRFGAHINRSLLALGNCINALSEKGNTKYVNYRDSKLTRILKDSLGGNSRTVMIAHISPASVHFEESRNTLNYADRAKYIKTKIRRNVIDVSYHIAQYQQIIQDLRGQVQLLRDQKDELEIRLTTTNEARFSRLSDSNTTERLRVEEGLKLKENILQTYLTKKMNTQEQRELLKLLSQNFEYEMKTIELQADIFARDYSIKHKDLQLLRMSQHRSLCDTLIYQQRRLIQEHQILVPIDLEELYQLYSRDIDEGQLIQDLKNHSPRSVTGINGKPSALPFLSQIAEEDLTSASTSVTSFHLPNNVNRRNNHQLSTIISNRTLSDQDLFTHVNNDLGQDSTTNKPMSYSHFNFEQSLKPQLTKGNSLISLSSESVDVPINTNDMTTGGGGGAANRKVHTTSPPNDSSVEPSTFFSNNNVKNKAKLRKQTQDIAARAAQRRANLHHKELMEDIGSAFSNEPIASKENTASAFGLEITGVKPKKTVTINDPVMSRSRPNDFHRTNSFSPEPIFNDPFYSTTNNRATKNHQKKRSISHGSTVNNRSNMPIANVVVPREHF</sequence>
<evidence type="ECO:0000256" key="10">
    <source>
        <dbReference type="SAM" id="MobiDB-lite"/>
    </source>
</evidence>
<evidence type="ECO:0000256" key="6">
    <source>
        <dbReference type="ARBA" id="ARBA00023175"/>
    </source>
</evidence>
<comment type="subcellular location">
    <subcellularLocation>
        <location evidence="1">Cytoplasm</location>
        <location evidence="1">Cytoskeleton</location>
    </subcellularLocation>
</comment>
<comment type="caution">
    <text evidence="12">The sequence shown here is derived from an EMBL/GenBank/DDBJ whole genome shotgun (WGS) entry which is preliminary data.</text>
</comment>
<keyword evidence="6 8" id="KW-0505">Motor protein</keyword>
<feature type="region of interest" description="Disordered" evidence="10">
    <location>
        <begin position="635"/>
        <end position="667"/>
    </location>
</feature>
<dbReference type="PANTHER" id="PTHR47968:SF13">
    <property type="entry name" value="KINESIN-LIKE PROTEIN KIF19 ISOFORM X1"/>
    <property type="match status" value="1"/>
</dbReference>
<protein>
    <recommendedName>
        <fullName evidence="11">Kinesin motor domain-containing protein</fullName>
    </recommendedName>
</protein>
<dbReference type="InterPro" id="IPR001752">
    <property type="entry name" value="Kinesin_motor_dom"/>
</dbReference>
<feature type="domain" description="Kinesin motor" evidence="11">
    <location>
        <begin position="24"/>
        <end position="334"/>
    </location>
</feature>
<evidence type="ECO:0000256" key="1">
    <source>
        <dbReference type="ARBA" id="ARBA00004245"/>
    </source>
</evidence>
<evidence type="ECO:0000256" key="5">
    <source>
        <dbReference type="ARBA" id="ARBA00023054"/>
    </source>
</evidence>
<dbReference type="InterPro" id="IPR036961">
    <property type="entry name" value="Kinesin_motor_dom_sf"/>
</dbReference>
<evidence type="ECO:0000256" key="2">
    <source>
        <dbReference type="ARBA" id="ARBA00022701"/>
    </source>
</evidence>
<name>A0A813SDF1_9BILA</name>
<keyword evidence="7" id="KW-0206">Cytoskeleton</keyword>
<comment type="similarity">
    <text evidence="8">Belongs to the TRAFAC class myosin-kinesin ATPase superfamily. Kinesin family.</text>
</comment>
<feature type="compositionally biased region" description="Polar residues" evidence="10">
    <location>
        <begin position="786"/>
        <end position="798"/>
    </location>
</feature>
<accession>A0A813SDF1</accession>
<evidence type="ECO:0000256" key="8">
    <source>
        <dbReference type="PROSITE-ProRule" id="PRU00283"/>
    </source>
</evidence>
<dbReference type="GO" id="GO:0003777">
    <property type="term" value="F:microtubule motor activity"/>
    <property type="evidence" value="ECO:0007669"/>
    <property type="project" value="InterPro"/>
</dbReference>
<evidence type="ECO:0000313" key="12">
    <source>
        <dbReference type="EMBL" id="CAF0798933.1"/>
    </source>
</evidence>
<dbReference type="Pfam" id="PF00225">
    <property type="entry name" value="Kinesin"/>
    <property type="match status" value="1"/>
</dbReference>
<evidence type="ECO:0000259" key="11">
    <source>
        <dbReference type="PROSITE" id="PS50067"/>
    </source>
</evidence>
<feature type="coiled-coil region" evidence="9">
    <location>
        <begin position="349"/>
        <end position="383"/>
    </location>
</feature>
<keyword evidence="5 9" id="KW-0175">Coiled coil</keyword>
<dbReference type="PROSITE" id="PS50067">
    <property type="entry name" value="KINESIN_MOTOR_2"/>
    <property type="match status" value="1"/>
</dbReference>
<dbReference type="SUPFAM" id="SSF52540">
    <property type="entry name" value="P-loop containing nucleoside triphosphate hydrolases"/>
    <property type="match status" value="1"/>
</dbReference>
<reference evidence="12" key="1">
    <citation type="submission" date="2021-02" db="EMBL/GenBank/DDBJ databases">
        <authorList>
            <person name="Nowell W R."/>
        </authorList>
    </citation>
    <scope>NUCLEOTIDE SEQUENCE</scope>
</reference>
<dbReference type="SMART" id="SM00129">
    <property type="entry name" value="KISc"/>
    <property type="match status" value="1"/>
</dbReference>
<organism evidence="12 13">
    <name type="scientific">Rotaria sordida</name>
    <dbReference type="NCBI Taxonomy" id="392033"/>
    <lineage>
        <taxon>Eukaryota</taxon>
        <taxon>Metazoa</taxon>
        <taxon>Spiralia</taxon>
        <taxon>Gnathifera</taxon>
        <taxon>Rotifera</taxon>
        <taxon>Eurotatoria</taxon>
        <taxon>Bdelloidea</taxon>
        <taxon>Philodinida</taxon>
        <taxon>Philodinidae</taxon>
        <taxon>Rotaria</taxon>
    </lineage>
</organism>
<evidence type="ECO:0000256" key="7">
    <source>
        <dbReference type="ARBA" id="ARBA00023212"/>
    </source>
</evidence>
<dbReference type="GO" id="GO:0007018">
    <property type="term" value="P:microtubule-based movement"/>
    <property type="evidence" value="ECO:0007669"/>
    <property type="project" value="InterPro"/>
</dbReference>
<feature type="region of interest" description="Disordered" evidence="10">
    <location>
        <begin position="740"/>
        <end position="809"/>
    </location>
</feature>
<keyword evidence="4 8" id="KW-0067">ATP-binding</keyword>
<dbReference type="GO" id="GO:0008017">
    <property type="term" value="F:microtubule binding"/>
    <property type="evidence" value="ECO:0007669"/>
    <property type="project" value="InterPro"/>
</dbReference>
<evidence type="ECO:0000313" key="13">
    <source>
        <dbReference type="Proteomes" id="UP000663889"/>
    </source>
</evidence>
<feature type="compositionally biased region" description="Polar residues" evidence="10">
    <location>
        <begin position="651"/>
        <end position="667"/>
    </location>
</feature>
<dbReference type="InterPro" id="IPR027640">
    <property type="entry name" value="Kinesin-like_fam"/>
</dbReference>
<dbReference type="PRINTS" id="PR00380">
    <property type="entry name" value="KINESINHEAVY"/>
</dbReference>
<dbReference type="GO" id="GO:0005874">
    <property type="term" value="C:microtubule"/>
    <property type="evidence" value="ECO:0007669"/>
    <property type="project" value="UniProtKB-KW"/>
</dbReference>
<dbReference type="Proteomes" id="UP000663889">
    <property type="component" value="Unassembled WGS sequence"/>
</dbReference>
<dbReference type="InterPro" id="IPR027417">
    <property type="entry name" value="P-loop_NTPase"/>
</dbReference>
<dbReference type="AlphaFoldDB" id="A0A813SDF1"/>
<proteinExistence type="inferred from homology"/>
<dbReference type="GO" id="GO:0005524">
    <property type="term" value="F:ATP binding"/>
    <property type="evidence" value="ECO:0007669"/>
    <property type="project" value="UniProtKB-UniRule"/>
</dbReference>
<keyword evidence="7" id="KW-0963">Cytoplasm</keyword>
<dbReference type="EMBL" id="CAJNOU010000008">
    <property type="protein sequence ID" value="CAF0798933.1"/>
    <property type="molecule type" value="Genomic_DNA"/>
</dbReference>
<dbReference type="Gene3D" id="3.40.850.10">
    <property type="entry name" value="Kinesin motor domain"/>
    <property type="match status" value="1"/>
</dbReference>
<evidence type="ECO:0000256" key="4">
    <source>
        <dbReference type="ARBA" id="ARBA00022840"/>
    </source>
</evidence>
<keyword evidence="3 8" id="KW-0547">Nucleotide-binding</keyword>
<dbReference type="PANTHER" id="PTHR47968">
    <property type="entry name" value="CENTROMERE PROTEIN E"/>
    <property type="match status" value="1"/>
</dbReference>
<feature type="compositionally biased region" description="Basic residues" evidence="10">
    <location>
        <begin position="776"/>
        <end position="785"/>
    </location>
</feature>
<keyword evidence="2" id="KW-0493">Microtubule</keyword>